<evidence type="ECO:0000259" key="4">
    <source>
        <dbReference type="PROSITE" id="PS50109"/>
    </source>
</evidence>
<dbReference type="SUPFAM" id="SSF47384">
    <property type="entry name" value="Homodimeric domain of signal transducing histidine kinase"/>
    <property type="match status" value="1"/>
</dbReference>
<dbReference type="Pfam" id="PF01590">
    <property type="entry name" value="GAF"/>
    <property type="match status" value="1"/>
</dbReference>
<reference evidence="5 6" key="1">
    <citation type="submission" date="2018-08" db="EMBL/GenBank/DDBJ databases">
        <title>Recombination of ecologically and evolutionarily significant loci maintains genetic cohesion in the Pseudomonas syringae species complex.</title>
        <authorList>
            <person name="Dillon M."/>
            <person name="Thakur S."/>
            <person name="Almeida R.N.D."/>
            <person name="Weir B.S."/>
            <person name="Guttman D.S."/>
        </authorList>
    </citation>
    <scope>NUCLEOTIDE SEQUENCE [LARGE SCALE GENOMIC DNA]</scope>
    <source>
        <strain evidence="5 6">ICMP 4182</strain>
    </source>
</reference>
<dbReference type="SMART" id="SM00065">
    <property type="entry name" value="GAF"/>
    <property type="match status" value="1"/>
</dbReference>
<dbReference type="InterPro" id="IPR036097">
    <property type="entry name" value="HisK_dim/P_sf"/>
</dbReference>
<dbReference type="InterPro" id="IPR004358">
    <property type="entry name" value="Sig_transdc_His_kin-like_C"/>
</dbReference>
<dbReference type="Pfam" id="PF02518">
    <property type="entry name" value="HATPase_c"/>
    <property type="match status" value="1"/>
</dbReference>
<name>A0AB74B7R4_PSESG</name>
<keyword evidence="3" id="KW-0597">Phosphoprotein</keyword>
<dbReference type="PROSITE" id="PS50109">
    <property type="entry name" value="HIS_KIN"/>
    <property type="match status" value="1"/>
</dbReference>
<dbReference type="InterPro" id="IPR003018">
    <property type="entry name" value="GAF"/>
</dbReference>
<dbReference type="AlphaFoldDB" id="A0AB74B7R4"/>
<dbReference type="InterPro" id="IPR036890">
    <property type="entry name" value="HATPase_C_sf"/>
</dbReference>
<keyword evidence="5" id="KW-0808">Transferase</keyword>
<gene>
    <name evidence="5" type="ORF">ALQ11_100318</name>
</gene>
<dbReference type="InterPro" id="IPR003594">
    <property type="entry name" value="HATPase_dom"/>
</dbReference>
<dbReference type="SUPFAM" id="SSF55781">
    <property type="entry name" value="GAF domain-like"/>
    <property type="match status" value="1"/>
</dbReference>
<dbReference type="EMBL" id="RBQX01000021">
    <property type="protein sequence ID" value="RMQ21719.1"/>
    <property type="molecule type" value="Genomic_DNA"/>
</dbReference>
<evidence type="ECO:0000256" key="2">
    <source>
        <dbReference type="ARBA" id="ARBA00012438"/>
    </source>
</evidence>
<dbReference type="Gene3D" id="3.30.450.40">
    <property type="match status" value="1"/>
</dbReference>
<dbReference type="EC" id="2.7.13.3" evidence="2"/>
<evidence type="ECO:0000313" key="5">
    <source>
        <dbReference type="EMBL" id="RMQ21719.1"/>
    </source>
</evidence>
<dbReference type="InterPro" id="IPR029016">
    <property type="entry name" value="GAF-like_dom_sf"/>
</dbReference>
<organism evidence="5 6">
    <name type="scientific">Pseudomonas savastanoi pv. glycinea</name>
    <name type="common">Pseudomonas syringae pv. glycinea</name>
    <dbReference type="NCBI Taxonomy" id="318"/>
    <lineage>
        <taxon>Bacteria</taxon>
        <taxon>Pseudomonadati</taxon>
        <taxon>Pseudomonadota</taxon>
        <taxon>Gammaproteobacteria</taxon>
        <taxon>Pseudomonadales</taxon>
        <taxon>Pseudomonadaceae</taxon>
        <taxon>Pseudomonas</taxon>
    </lineage>
</organism>
<evidence type="ECO:0000256" key="3">
    <source>
        <dbReference type="ARBA" id="ARBA00022553"/>
    </source>
</evidence>
<dbReference type="InterPro" id="IPR005467">
    <property type="entry name" value="His_kinase_dom"/>
</dbReference>
<comment type="catalytic activity">
    <reaction evidence="1">
        <text>ATP + protein L-histidine = ADP + protein N-phospho-L-histidine.</text>
        <dbReference type="EC" id="2.7.13.3"/>
    </reaction>
</comment>
<keyword evidence="5" id="KW-0418">Kinase</keyword>
<dbReference type="InterPro" id="IPR003661">
    <property type="entry name" value="HisK_dim/P_dom"/>
</dbReference>
<sequence length="565" mass="62087">MPDTHCQHPQTSYYECTFIAIIRLLLIALHETFFKPTINPRFQLTGFIAQAANEHSRQNAKTRSRPATKAVQLSYRVTAVDALDGSAFATGTELKPDASGRIACIYTLCTLLPCINHRHHKTLSHLIAVRPMTHHPAPLPANEEERVLSLEHLRILDSAPEQDFDDIVLLATTLCDAPIALVSLVDRERQWFKACIGLDVKETHRDLAFCAHAILQPSDVLVVEDATTDPRFRESPLVLGPPYIRFYAGAPIRTDTGHALGTVCIIDIWPRVLTEQQRLALLALARQTAALMQYRLLTQQRDQHAAELALGLESAQSQSLAVERNLRESQRVSSLGMLTASIAHDFNNLLQALSASLQLVRMRSRRPTDVETLSDTGLRAVDHGRQLVTRLLDSVRQDGPELICIDVSERIDAARDLLLRSAGDNLELSFDLSAQGWGVLCAEAQLHAAVLNLLANARDAMSGSGKVHIATRLESVKEDPRLPEGDYLVLSVADNGPGMAADLKEQIFEPFFTTRRSEPGAGLGLVQVQEFAVNAGGGARVETAPENGTTVHLYLRILGPINSTN</sequence>
<evidence type="ECO:0000256" key="1">
    <source>
        <dbReference type="ARBA" id="ARBA00000085"/>
    </source>
</evidence>
<dbReference type="PRINTS" id="PR00344">
    <property type="entry name" value="BCTRLSENSOR"/>
</dbReference>
<proteinExistence type="predicted"/>
<protein>
    <recommendedName>
        <fullName evidence="2">histidine kinase</fullName>
        <ecNumber evidence="2">2.7.13.3</ecNumber>
    </recommendedName>
</protein>
<feature type="domain" description="Histidine kinase" evidence="4">
    <location>
        <begin position="341"/>
        <end position="559"/>
    </location>
</feature>
<dbReference type="Gene3D" id="3.30.565.10">
    <property type="entry name" value="Histidine kinase-like ATPase, C-terminal domain"/>
    <property type="match status" value="1"/>
</dbReference>
<dbReference type="Proteomes" id="UP000272471">
    <property type="component" value="Unassembled WGS sequence"/>
</dbReference>
<dbReference type="SUPFAM" id="SSF55874">
    <property type="entry name" value="ATPase domain of HSP90 chaperone/DNA topoisomerase II/histidine kinase"/>
    <property type="match status" value="1"/>
</dbReference>
<accession>A0AB74B7R4</accession>
<comment type="caution">
    <text evidence="5">The sequence shown here is derived from an EMBL/GenBank/DDBJ whole genome shotgun (WGS) entry which is preliminary data.</text>
</comment>
<dbReference type="PANTHER" id="PTHR43102:SF2">
    <property type="entry name" value="GAF DOMAIN-CONTAINING PROTEIN"/>
    <property type="match status" value="1"/>
</dbReference>
<dbReference type="Gene3D" id="1.10.287.130">
    <property type="match status" value="1"/>
</dbReference>
<dbReference type="GO" id="GO:0000155">
    <property type="term" value="F:phosphorelay sensor kinase activity"/>
    <property type="evidence" value="ECO:0007669"/>
    <property type="project" value="InterPro"/>
</dbReference>
<dbReference type="SMART" id="SM00387">
    <property type="entry name" value="HATPase_c"/>
    <property type="match status" value="1"/>
</dbReference>
<dbReference type="SMART" id="SM00388">
    <property type="entry name" value="HisKA"/>
    <property type="match status" value="1"/>
</dbReference>
<dbReference type="PANTHER" id="PTHR43102">
    <property type="entry name" value="SLR1143 PROTEIN"/>
    <property type="match status" value="1"/>
</dbReference>
<evidence type="ECO:0000313" key="6">
    <source>
        <dbReference type="Proteomes" id="UP000272471"/>
    </source>
</evidence>